<sequence length="231" mass="26886">MLKKITLFTGIILLCINLNAIDKKDADNFGMFALSNVVDTLDRDLMGEWYLYNFNSNKYRQVKNDEFEFHDTVQEGYKQFIKLVNLNKDKIKNTEYKTTLKIEFNEYDFKNEGFPLDLIAENSYIPFYGSDKPTCNYAQSELSFDNANTSKNFLPIKKEDASKFVKSRKSNYSGEINRSLLAVITYTINSIDLKNTITNYSECVYLKVKGNIKNVDILDLNNQKIFTIENY</sequence>
<reference evidence="2" key="1">
    <citation type="submission" date="2017-10" db="EMBL/GenBank/DDBJ databases">
        <title>Campylobacter species from seals.</title>
        <authorList>
            <person name="Gilbert M.J."/>
            <person name="Zomer A.L."/>
            <person name="Timmerman A.J."/>
            <person name="Duim B."/>
            <person name="Wagenaar J.A."/>
        </authorList>
    </citation>
    <scope>NUCLEOTIDE SEQUENCE [LARGE SCALE GENOMIC DNA]</scope>
    <source>
        <strain evidence="2">17S00004-5</strain>
    </source>
</reference>
<dbReference type="InterPro" id="IPR032325">
    <property type="entry name" value="DUF4852"/>
</dbReference>
<dbReference type="Proteomes" id="UP000240535">
    <property type="component" value="Unassembled WGS sequence"/>
</dbReference>
<proteinExistence type="predicted"/>
<protein>
    <submittedName>
        <fullName evidence="1">Uncharacterized protein</fullName>
    </submittedName>
</protein>
<dbReference type="Pfam" id="PF16144">
    <property type="entry name" value="DUF4852"/>
    <property type="match status" value="1"/>
</dbReference>
<name>A0A2P8QZW3_9BACT</name>
<evidence type="ECO:0000313" key="2">
    <source>
        <dbReference type="Proteomes" id="UP000240535"/>
    </source>
</evidence>
<accession>A0A2P8QZW3</accession>
<comment type="caution">
    <text evidence="1">The sequence shown here is derived from an EMBL/GenBank/DDBJ whole genome shotgun (WGS) entry which is preliminary data.</text>
</comment>
<keyword evidence="2" id="KW-1185">Reference proteome</keyword>
<dbReference type="AlphaFoldDB" id="A0A2P8QZW3"/>
<evidence type="ECO:0000313" key="1">
    <source>
        <dbReference type="EMBL" id="PSM51778.1"/>
    </source>
</evidence>
<organism evidence="1 2">
    <name type="scientific">Campylobacter blaseri</name>
    <dbReference type="NCBI Taxonomy" id="2042961"/>
    <lineage>
        <taxon>Bacteria</taxon>
        <taxon>Pseudomonadati</taxon>
        <taxon>Campylobacterota</taxon>
        <taxon>Epsilonproteobacteria</taxon>
        <taxon>Campylobacterales</taxon>
        <taxon>Campylobacteraceae</taxon>
        <taxon>Campylobacter</taxon>
    </lineage>
</organism>
<gene>
    <name evidence="1" type="ORF">CQ405_06525</name>
</gene>
<dbReference type="EMBL" id="PDHH01000005">
    <property type="protein sequence ID" value="PSM51778.1"/>
    <property type="molecule type" value="Genomic_DNA"/>
</dbReference>